<gene>
    <name evidence="1" type="ORF">S12H4_10052</name>
</gene>
<evidence type="ECO:0000313" key="1">
    <source>
        <dbReference type="EMBL" id="GAI60879.1"/>
    </source>
</evidence>
<comment type="caution">
    <text evidence="1">The sequence shown here is derived from an EMBL/GenBank/DDBJ whole genome shotgun (WGS) entry which is preliminary data.</text>
</comment>
<protein>
    <submittedName>
        <fullName evidence="1">Uncharacterized protein</fullName>
    </submittedName>
</protein>
<feature type="non-terminal residue" evidence="1">
    <location>
        <position position="291"/>
    </location>
</feature>
<name>X1RZC5_9ZZZZ</name>
<proteinExistence type="predicted"/>
<organism evidence="1">
    <name type="scientific">marine sediment metagenome</name>
    <dbReference type="NCBI Taxonomy" id="412755"/>
    <lineage>
        <taxon>unclassified sequences</taxon>
        <taxon>metagenomes</taxon>
        <taxon>ecological metagenomes</taxon>
    </lineage>
</organism>
<dbReference type="EMBL" id="BARW01004216">
    <property type="protein sequence ID" value="GAI60879.1"/>
    <property type="molecule type" value="Genomic_DNA"/>
</dbReference>
<sequence>FLSPSGALAESLFMEIKPELYSGTITIDNETIKDILTELGPGISTIQIMVAESEYYKSSPVMIVPITVHPSNWIKFGEKNTKIDLINPFINGYNERSTGFDGEVEMPFESNYPHLIGTLWVEPDFLNKTGDKERSIGDYIGINFMCEAQNEDGSTSTFPLKHEVMLRPGNRDGILTFDLSLGPEDLFLMGLTCSINVTFDIVFNEEVIYEDVRQVKIYLLDLRLEENPSSSTPSTIWSIYQDQFDSSGKGFTLSNEAISITSHSGAVSLGGVENSVNYGVEIEYVYDPEID</sequence>
<reference evidence="1" key="1">
    <citation type="journal article" date="2014" name="Front. Microbiol.">
        <title>High frequency of phylogenetically diverse reductive dehalogenase-homologous genes in deep subseafloor sedimentary metagenomes.</title>
        <authorList>
            <person name="Kawai M."/>
            <person name="Futagami T."/>
            <person name="Toyoda A."/>
            <person name="Takaki Y."/>
            <person name="Nishi S."/>
            <person name="Hori S."/>
            <person name="Arai W."/>
            <person name="Tsubouchi T."/>
            <person name="Morono Y."/>
            <person name="Uchiyama I."/>
            <person name="Ito T."/>
            <person name="Fujiyama A."/>
            <person name="Inagaki F."/>
            <person name="Takami H."/>
        </authorList>
    </citation>
    <scope>NUCLEOTIDE SEQUENCE</scope>
    <source>
        <strain evidence="1">Expedition CK06-06</strain>
    </source>
</reference>
<feature type="non-terminal residue" evidence="1">
    <location>
        <position position="1"/>
    </location>
</feature>
<accession>X1RZC5</accession>
<dbReference type="AlphaFoldDB" id="X1RZC5"/>